<sequence>MPGKMTAPPTGANDMERVTFMIGDTGPFEGSAFPISAAQIASVEFGGLDFQDQTLFRGVVCVSYADGTSISGNIHSMSFARMADGMTGKIDFSRVAIPAIGGALE</sequence>
<keyword evidence="2" id="KW-1185">Reference proteome</keyword>
<accession>A0A521D5T9</accession>
<evidence type="ECO:0008006" key="3">
    <source>
        <dbReference type="Google" id="ProtNLM"/>
    </source>
</evidence>
<name>A0A521D5T9_9RHOB</name>
<organism evidence="1 2">
    <name type="scientific">Paracoccus laeviglucosivorans</name>
    <dbReference type="NCBI Taxonomy" id="1197861"/>
    <lineage>
        <taxon>Bacteria</taxon>
        <taxon>Pseudomonadati</taxon>
        <taxon>Pseudomonadota</taxon>
        <taxon>Alphaproteobacteria</taxon>
        <taxon>Rhodobacterales</taxon>
        <taxon>Paracoccaceae</taxon>
        <taxon>Paracoccus</taxon>
    </lineage>
</organism>
<reference evidence="1 2" key="1">
    <citation type="submission" date="2017-05" db="EMBL/GenBank/DDBJ databases">
        <authorList>
            <person name="Varghese N."/>
            <person name="Submissions S."/>
        </authorList>
    </citation>
    <scope>NUCLEOTIDE SEQUENCE [LARGE SCALE GENOMIC DNA]</scope>
    <source>
        <strain evidence="1 2">DSM 100094</strain>
    </source>
</reference>
<dbReference type="AlphaFoldDB" id="A0A521D5T9"/>
<gene>
    <name evidence="1" type="ORF">SAMN06265221_106140</name>
</gene>
<proteinExistence type="predicted"/>
<protein>
    <recommendedName>
        <fullName evidence="3">Phage tail tube protein</fullName>
    </recommendedName>
</protein>
<dbReference type="Proteomes" id="UP000319014">
    <property type="component" value="Unassembled WGS sequence"/>
</dbReference>
<evidence type="ECO:0000313" key="1">
    <source>
        <dbReference type="EMBL" id="SMO67054.1"/>
    </source>
</evidence>
<dbReference type="EMBL" id="FXTK01000006">
    <property type="protein sequence ID" value="SMO67054.1"/>
    <property type="molecule type" value="Genomic_DNA"/>
</dbReference>
<evidence type="ECO:0000313" key="2">
    <source>
        <dbReference type="Proteomes" id="UP000319014"/>
    </source>
</evidence>